<dbReference type="Proteomes" id="UP000031967">
    <property type="component" value="Unassembled WGS sequence"/>
</dbReference>
<evidence type="ECO:0008006" key="4">
    <source>
        <dbReference type="Google" id="ProtNLM"/>
    </source>
</evidence>
<name>A0ABR5ADJ1_9BACL</name>
<proteinExistence type="predicted"/>
<feature type="transmembrane region" description="Helical" evidence="1">
    <location>
        <begin position="47"/>
        <end position="69"/>
    </location>
</feature>
<evidence type="ECO:0000313" key="3">
    <source>
        <dbReference type="Proteomes" id="UP000031967"/>
    </source>
</evidence>
<keyword evidence="3" id="KW-1185">Reference proteome</keyword>
<sequence length="150" mass="16731">MKWLILLHVLSSIIGVGPTFFGHVLLRRKQSLHDLRASLRIGKRLEAFPKIGGSIAVLSGLILIWVGNYGSFAQLWLYGSLILYVLIQVIVIGIITPNQKKLAGWVFDPANERAQEIPPQQRSLLGKVSSLYYCASTLGVLLFIFMIMKP</sequence>
<comment type="caution">
    <text evidence="2">The sequence shown here is derived from an EMBL/GenBank/DDBJ whole genome shotgun (WGS) entry which is preliminary data.</text>
</comment>
<organism evidence="2 3">
    <name type="scientific">Gordoniibacillus kamchatkensis</name>
    <dbReference type="NCBI Taxonomy" id="1590651"/>
    <lineage>
        <taxon>Bacteria</taxon>
        <taxon>Bacillati</taxon>
        <taxon>Bacillota</taxon>
        <taxon>Bacilli</taxon>
        <taxon>Bacillales</taxon>
        <taxon>Paenibacillaceae</taxon>
        <taxon>Gordoniibacillus</taxon>
    </lineage>
</organism>
<evidence type="ECO:0000256" key="1">
    <source>
        <dbReference type="SAM" id="Phobius"/>
    </source>
</evidence>
<accession>A0ABR5ADJ1</accession>
<evidence type="ECO:0000313" key="2">
    <source>
        <dbReference type="EMBL" id="KIL38903.1"/>
    </source>
</evidence>
<dbReference type="InterPro" id="IPR018729">
    <property type="entry name" value="DUF2269_transmembrane"/>
</dbReference>
<protein>
    <recommendedName>
        <fullName evidence="4">DUF2269 family protein</fullName>
    </recommendedName>
</protein>
<dbReference type="RefSeq" id="WP_041050196.1">
    <property type="nucleotide sequence ID" value="NZ_JXAK01000048.1"/>
</dbReference>
<keyword evidence="1" id="KW-0472">Membrane</keyword>
<feature type="transmembrane region" description="Helical" evidence="1">
    <location>
        <begin position="6"/>
        <end position="26"/>
    </location>
</feature>
<dbReference type="Pfam" id="PF10027">
    <property type="entry name" value="DUF2269"/>
    <property type="match status" value="1"/>
</dbReference>
<gene>
    <name evidence="2" type="ORF">SD70_23395</name>
</gene>
<feature type="transmembrane region" description="Helical" evidence="1">
    <location>
        <begin position="75"/>
        <end position="95"/>
    </location>
</feature>
<dbReference type="EMBL" id="JXAK01000048">
    <property type="protein sequence ID" value="KIL38903.1"/>
    <property type="molecule type" value="Genomic_DNA"/>
</dbReference>
<keyword evidence="1" id="KW-0812">Transmembrane</keyword>
<feature type="transmembrane region" description="Helical" evidence="1">
    <location>
        <begin position="130"/>
        <end position="148"/>
    </location>
</feature>
<reference evidence="2 3" key="1">
    <citation type="submission" date="2014-12" db="EMBL/GenBank/DDBJ databases">
        <title>Draft genome sequence of Paenibacillus kamchatkensis strain B-2647.</title>
        <authorList>
            <person name="Karlyshev A.V."/>
            <person name="Kudryashova E.B."/>
        </authorList>
    </citation>
    <scope>NUCLEOTIDE SEQUENCE [LARGE SCALE GENOMIC DNA]</scope>
    <source>
        <strain evidence="2 3">VKM B-2647</strain>
    </source>
</reference>
<keyword evidence="1" id="KW-1133">Transmembrane helix</keyword>